<organism evidence="1 2">
    <name type="scientific">Phytophthora rubi</name>
    <dbReference type="NCBI Taxonomy" id="129364"/>
    <lineage>
        <taxon>Eukaryota</taxon>
        <taxon>Sar</taxon>
        <taxon>Stramenopiles</taxon>
        <taxon>Oomycota</taxon>
        <taxon>Peronosporomycetes</taxon>
        <taxon>Peronosporales</taxon>
        <taxon>Peronosporaceae</taxon>
        <taxon>Phytophthora</taxon>
    </lineage>
</organism>
<evidence type="ECO:0000313" key="2">
    <source>
        <dbReference type="Proteomes" id="UP000434957"/>
    </source>
</evidence>
<reference evidence="1 2" key="1">
    <citation type="submission" date="2018-08" db="EMBL/GenBank/DDBJ databases">
        <title>Genomic investigation of the strawberry pathogen Phytophthora fragariae indicates pathogenicity is determined by transcriptional variation in three key races.</title>
        <authorList>
            <person name="Adams T.M."/>
            <person name="Armitage A.D."/>
            <person name="Sobczyk M.K."/>
            <person name="Bates H.J."/>
            <person name="Dunwell J.M."/>
            <person name="Nellist C.F."/>
            <person name="Harrison R.J."/>
        </authorList>
    </citation>
    <scope>NUCLEOTIDE SEQUENCE [LARGE SCALE GENOMIC DNA]</scope>
    <source>
        <strain evidence="1 2">SCRP333</strain>
    </source>
</reference>
<evidence type="ECO:0000313" key="1">
    <source>
        <dbReference type="EMBL" id="KAE9290855.1"/>
    </source>
</evidence>
<dbReference type="EMBL" id="QXFT01002970">
    <property type="protein sequence ID" value="KAE9290855.1"/>
    <property type="molecule type" value="Genomic_DNA"/>
</dbReference>
<protein>
    <submittedName>
        <fullName evidence="1">Uncharacterized protein</fullName>
    </submittedName>
</protein>
<dbReference type="AlphaFoldDB" id="A0A6A4CR28"/>
<proteinExistence type="predicted"/>
<accession>A0A6A4CR28</accession>
<name>A0A6A4CR28_9STRA</name>
<gene>
    <name evidence="1" type="ORF">PR003_g25185</name>
</gene>
<sequence length="168" mass="17708">MAASSLCISLSAYLVLTRRNIARDVLPVTCPPALKSRLWCAAARCVVQAVIAVRILCRGVPPRPSVSVSTSKLSVIDSTVAAIPAACSLSLRSCLSNLRIRCLYEALAVCLRRLIIPRVSFRSSTLKSSHARAQVTASGVSSSSRSLKLCSCRVMSSRTASAARCGGG</sequence>
<keyword evidence="2" id="KW-1185">Reference proteome</keyword>
<comment type="caution">
    <text evidence="1">The sequence shown here is derived from an EMBL/GenBank/DDBJ whole genome shotgun (WGS) entry which is preliminary data.</text>
</comment>
<dbReference type="Proteomes" id="UP000434957">
    <property type="component" value="Unassembled WGS sequence"/>
</dbReference>